<feature type="transmembrane region" description="Helical" evidence="1">
    <location>
        <begin position="393"/>
        <end position="412"/>
    </location>
</feature>
<dbReference type="Pfam" id="PF07399">
    <property type="entry name" value="Na_H_antiport_3"/>
    <property type="match status" value="1"/>
</dbReference>
<evidence type="ECO:0000313" key="3">
    <source>
        <dbReference type="Proteomes" id="UP000031307"/>
    </source>
</evidence>
<feature type="transmembrane region" description="Helical" evidence="1">
    <location>
        <begin position="142"/>
        <end position="161"/>
    </location>
</feature>
<dbReference type="Proteomes" id="UP000031307">
    <property type="component" value="Unassembled WGS sequence"/>
</dbReference>
<feature type="transmembrane region" description="Helical" evidence="1">
    <location>
        <begin position="364"/>
        <end position="381"/>
    </location>
</feature>
<dbReference type="AlphaFoldDB" id="A0A0C1E522"/>
<feature type="transmembrane region" description="Helical" evidence="1">
    <location>
        <begin position="298"/>
        <end position="317"/>
    </location>
</feature>
<feature type="transmembrane region" description="Helical" evidence="1">
    <location>
        <begin position="85"/>
        <end position="102"/>
    </location>
</feature>
<accession>A0A0C1E522</accession>
<feature type="transmembrane region" description="Helical" evidence="1">
    <location>
        <begin position="424"/>
        <end position="445"/>
    </location>
</feature>
<proteinExistence type="predicted"/>
<keyword evidence="1" id="KW-0472">Membrane</keyword>
<reference evidence="2 3" key="1">
    <citation type="journal article" date="2014" name="Mol. Biol. Evol.">
        <title>Massive expansion of Ubiquitination-related gene families within the Chlamydiae.</title>
        <authorList>
            <person name="Domman D."/>
            <person name="Collingro A."/>
            <person name="Lagkouvardos I."/>
            <person name="Gehre L."/>
            <person name="Weinmaier T."/>
            <person name="Rattei T."/>
            <person name="Subtil A."/>
            <person name="Horn M."/>
        </authorList>
    </citation>
    <scope>NUCLEOTIDE SEQUENCE [LARGE SCALE GENOMIC DNA]</scope>
    <source>
        <strain evidence="2 3">OEW1</strain>
    </source>
</reference>
<feature type="transmembrane region" description="Helical" evidence="1">
    <location>
        <begin position="253"/>
        <end position="278"/>
    </location>
</feature>
<feature type="transmembrane region" description="Helical" evidence="1">
    <location>
        <begin position="495"/>
        <end position="514"/>
    </location>
</feature>
<dbReference type="RefSeq" id="WP_013924148.1">
    <property type="nucleotide sequence ID" value="NZ_JSAM01000117.1"/>
</dbReference>
<evidence type="ECO:0000313" key="2">
    <source>
        <dbReference type="EMBL" id="KIA76452.1"/>
    </source>
</evidence>
<name>A0A0C1E522_9BACT</name>
<comment type="caution">
    <text evidence="2">The sequence shown here is derived from an EMBL/GenBank/DDBJ whole genome shotgun (WGS) entry which is preliminary data.</text>
</comment>
<feature type="transmembrane region" description="Helical" evidence="1">
    <location>
        <begin position="212"/>
        <end position="241"/>
    </location>
</feature>
<sequence>MSDDRSLLELPSKKLFQHISVKGFWLGLAYCLISLGAAEVTYFLYNGAFYFESSNPLILSLSEYDDASLGSILEQLLFRIQIQPFNLLSFAIFICAITHTFFTHKFTEMSNRLKALQSDLTIQNPINNFKIEVFHFLGEVEVAFGVWVIPLILCMGYIYNWNTVIHYLNGISYIEPLFVVVIMGITSTKPIIHLAEKSLKWVARLGGESVKSWWWALLTVGPLAGSFITEPGAMTICAMLLAKQFYHLKPSPLLAYATLGLLFTNISIGGILTTFAAPPVLMVSKVWDWNTPNMLMQFGWKAICGILIANFLYYRFFQKEFVQLEKQRQQFRETEEESESIPVWICLAHVFFLTWIVVHSHYPVVFIGSFLLFIGFYRATLPFQWELELKTPILVGFFLAGLVIHGTLQAWWIAPLLGHASNEILIGLSIILTAFNDNAEITFLATLIPTFTDQMKYAVVAGAVTGGGLTVIANAPNPLGQAILNKYFADGISTLYLFLGALIPTLIMASMFYFF</sequence>
<dbReference type="EMBL" id="JSAM01000117">
    <property type="protein sequence ID" value="KIA76452.1"/>
    <property type="molecule type" value="Genomic_DNA"/>
</dbReference>
<keyword evidence="1" id="KW-1133">Transmembrane helix</keyword>
<feature type="transmembrane region" description="Helical" evidence="1">
    <location>
        <begin position="173"/>
        <end position="192"/>
    </location>
</feature>
<dbReference type="OMA" id="WWWTLMI"/>
<feature type="transmembrane region" description="Helical" evidence="1">
    <location>
        <begin position="24"/>
        <end position="45"/>
    </location>
</feature>
<gene>
    <name evidence="2" type="ORF">DB43_AG00300</name>
</gene>
<dbReference type="PATRIC" id="fig|83552.4.peg.2422"/>
<evidence type="ECO:0008006" key="4">
    <source>
        <dbReference type="Google" id="ProtNLM"/>
    </source>
</evidence>
<organism evidence="2 3">
    <name type="scientific">Parachlamydia acanthamoebae</name>
    <dbReference type="NCBI Taxonomy" id="83552"/>
    <lineage>
        <taxon>Bacteria</taxon>
        <taxon>Pseudomonadati</taxon>
        <taxon>Chlamydiota</taxon>
        <taxon>Chlamydiia</taxon>
        <taxon>Parachlamydiales</taxon>
        <taxon>Parachlamydiaceae</taxon>
        <taxon>Parachlamydia</taxon>
    </lineage>
</organism>
<keyword evidence="1" id="KW-0812">Transmembrane</keyword>
<dbReference type="InterPro" id="IPR009978">
    <property type="entry name" value="Na_H_antiport_3"/>
</dbReference>
<feature type="transmembrane region" description="Helical" evidence="1">
    <location>
        <begin position="457"/>
        <end position="475"/>
    </location>
</feature>
<evidence type="ECO:0000256" key="1">
    <source>
        <dbReference type="SAM" id="Phobius"/>
    </source>
</evidence>
<protein>
    <recommendedName>
        <fullName evidence="4">Na+/H+ antiporter</fullName>
    </recommendedName>
</protein>